<feature type="region of interest" description="Disordered" evidence="2">
    <location>
        <begin position="96"/>
        <end position="119"/>
    </location>
</feature>
<sequence length="491" mass="55001">VTVTAPTVEPSADQPLLDLLSGFISELRNAGLPVSLTENLDAMEAVTHIPLEDREAFKYALGATLVKNHAHWRAFEVVFEVYFSLRGPEYSIVDAGQSGDPAADEADMAGDGQAGSGGGGMSALTPEQLAEMLFKALMSGDDAMLRALARQAVMRFAGMEPGRPVGGTYYLYRTLRNLDLDGMLDRLMEAARHEAPNDLTRLEEHLERDEFRDRLDRLKQEIEAEIRRRLVADRGVEAMAKTLRKPLPEDVDFMHASREELANLRKAIYPLTRKLAVRLARKRRHGRKGPLDFRSTMRHSLSYGGVPAEPKFRFPRPAKPEIMVVADISGSVAAFARFTLHLVYAISSQFSKVRSFVFIDGLDEVTGFFEGVEDIGEAVHRVNTEADVVWVDGHSDYGHAFGVFWEKYGKEVGPKTTVLVLGDARNNYHASQSWILKEVQHRARKVFWLNPEPKAYWDTGDSIVGEYGTWCEGVHEVRNLRQLEGFVENLV</sequence>
<reference evidence="3" key="1">
    <citation type="submission" date="2018-05" db="EMBL/GenBank/DDBJ databases">
        <authorList>
            <person name="Lanie J.A."/>
            <person name="Ng W.-L."/>
            <person name="Kazmierczak K.M."/>
            <person name="Andrzejewski T.M."/>
            <person name="Davidsen T.M."/>
            <person name="Wayne K.J."/>
            <person name="Tettelin H."/>
            <person name="Glass J.I."/>
            <person name="Rusch D."/>
            <person name="Podicherti R."/>
            <person name="Tsui H.-C.T."/>
            <person name="Winkler M.E."/>
        </authorList>
    </citation>
    <scope>NUCLEOTIDE SEQUENCE</scope>
</reference>
<accession>A0A381NZ55</accession>
<dbReference type="PIRSF" id="PIRSF010256">
    <property type="entry name" value="CoxE_vWa"/>
    <property type="match status" value="1"/>
</dbReference>
<name>A0A381NZ55_9ZZZZ</name>
<dbReference type="Pfam" id="PF05762">
    <property type="entry name" value="VWA_CoxE"/>
    <property type="match status" value="1"/>
</dbReference>
<evidence type="ECO:0008006" key="4">
    <source>
        <dbReference type="Google" id="ProtNLM"/>
    </source>
</evidence>
<protein>
    <recommendedName>
        <fullName evidence="4">VWA domain-containing protein</fullName>
    </recommendedName>
</protein>
<proteinExistence type="predicted"/>
<dbReference type="PANTHER" id="PTHR39338">
    <property type="entry name" value="BLL5662 PROTEIN-RELATED"/>
    <property type="match status" value="1"/>
</dbReference>
<dbReference type="EMBL" id="UINC01000690">
    <property type="protein sequence ID" value="SUZ59647.1"/>
    <property type="molecule type" value="Genomic_DNA"/>
</dbReference>
<dbReference type="PANTHER" id="PTHR39338:SF5">
    <property type="entry name" value="BLR6139 PROTEIN"/>
    <property type="match status" value="1"/>
</dbReference>
<dbReference type="InterPro" id="IPR011195">
    <property type="entry name" value="UCP010256"/>
</dbReference>
<organism evidence="3">
    <name type="scientific">marine metagenome</name>
    <dbReference type="NCBI Taxonomy" id="408172"/>
    <lineage>
        <taxon>unclassified sequences</taxon>
        <taxon>metagenomes</taxon>
        <taxon>ecological metagenomes</taxon>
    </lineage>
</organism>
<evidence type="ECO:0000313" key="3">
    <source>
        <dbReference type="EMBL" id="SUZ59647.1"/>
    </source>
</evidence>
<dbReference type="AlphaFoldDB" id="A0A381NZ55"/>
<feature type="coiled-coil region" evidence="1">
    <location>
        <begin position="201"/>
        <end position="228"/>
    </location>
</feature>
<evidence type="ECO:0000256" key="2">
    <source>
        <dbReference type="SAM" id="MobiDB-lite"/>
    </source>
</evidence>
<gene>
    <name evidence="3" type="ORF">METZ01_LOCUS12501</name>
</gene>
<feature type="non-terminal residue" evidence="3">
    <location>
        <position position="1"/>
    </location>
</feature>
<keyword evidence="1" id="KW-0175">Coiled coil</keyword>
<dbReference type="InterPro" id="IPR008912">
    <property type="entry name" value="Uncharacterised_CoxE"/>
</dbReference>
<evidence type="ECO:0000256" key="1">
    <source>
        <dbReference type="SAM" id="Coils"/>
    </source>
</evidence>